<evidence type="ECO:0000256" key="2">
    <source>
        <dbReference type="ARBA" id="ARBA00023015"/>
    </source>
</evidence>
<dbReference type="GO" id="GO:0005634">
    <property type="term" value="C:nucleus"/>
    <property type="evidence" value="ECO:0007669"/>
    <property type="project" value="UniProtKB-SubCell"/>
</dbReference>
<evidence type="ECO:0000256" key="6">
    <source>
        <dbReference type="SAM" id="MobiDB-lite"/>
    </source>
</evidence>
<accession>A0A7J6HGH1</accession>
<evidence type="ECO:0000313" key="9">
    <source>
        <dbReference type="Proteomes" id="UP000583929"/>
    </source>
</evidence>
<dbReference type="SUPFAM" id="SSF47459">
    <property type="entry name" value="HLH, helix-loop-helix DNA-binding domain"/>
    <property type="match status" value="1"/>
</dbReference>
<dbReference type="Gene3D" id="4.10.280.10">
    <property type="entry name" value="Helix-loop-helix DNA-binding domain"/>
    <property type="match status" value="1"/>
</dbReference>
<dbReference type="GO" id="GO:0046983">
    <property type="term" value="F:protein dimerization activity"/>
    <property type="evidence" value="ECO:0007669"/>
    <property type="project" value="InterPro"/>
</dbReference>
<dbReference type="InterPro" id="IPR045843">
    <property type="entry name" value="IND-like"/>
</dbReference>
<keyword evidence="5" id="KW-0539">Nucleus</keyword>
<dbReference type="InterPro" id="IPR036638">
    <property type="entry name" value="HLH_DNA-bd_sf"/>
</dbReference>
<evidence type="ECO:0000313" key="8">
    <source>
        <dbReference type="EMBL" id="KAF4394406.1"/>
    </source>
</evidence>
<reference evidence="8 9" key="1">
    <citation type="journal article" date="2020" name="bioRxiv">
        <title>Sequence and annotation of 42 cannabis genomes reveals extensive copy number variation in cannabinoid synthesis and pathogen resistance genes.</title>
        <authorList>
            <person name="Mckernan K.J."/>
            <person name="Helbert Y."/>
            <person name="Kane L.T."/>
            <person name="Ebling H."/>
            <person name="Zhang L."/>
            <person name="Liu B."/>
            <person name="Eaton Z."/>
            <person name="Mclaughlin S."/>
            <person name="Kingan S."/>
            <person name="Baybayan P."/>
            <person name="Concepcion G."/>
            <person name="Jordan M."/>
            <person name="Riva A."/>
            <person name="Barbazuk W."/>
            <person name="Harkins T."/>
        </authorList>
    </citation>
    <scope>NUCLEOTIDE SEQUENCE [LARGE SCALE GENOMIC DNA]</scope>
    <source>
        <strain evidence="9">cv. Jamaican Lion 4</strain>
        <tissue evidence="8">Leaf</tissue>
    </source>
</reference>
<dbReference type="EMBL" id="JAATIQ010000045">
    <property type="protein sequence ID" value="KAF4394406.1"/>
    <property type="molecule type" value="Genomic_DNA"/>
</dbReference>
<evidence type="ECO:0000259" key="7">
    <source>
        <dbReference type="PROSITE" id="PS50888"/>
    </source>
</evidence>
<feature type="compositionally biased region" description="Pro residues" evidence="6">
    <location>
        <begin position="186"/>
        <end position="195"/>
    </location>
</feature>
<evidence type="ECO:0000256" key="4">
    <source>
        <dbReference type="ARBA" id="ARBA00023163"/>
    </source>
</evidence>
<protein>
    <recommendedName>
        <fullName evidence="7">BHLH domain-containing protein</fullName>
    </recommendedName>
</protein>
<proteinExistence type="predicted"/>
<dbReference type="InterPro" id="IPR011598">
    <property type="entry name" value="bHLH_dom"/>
</dbReference>
<dbReference type="GO" id="GO:0003700">
    <property type="term" value="F:DNA-binding transcription factor activity"/>
    <property type="evidence" value="ECO:0007669"/>
    <property type="project" value="InterPro"/>
</dbReference>
<dbReference type="PANTHER" id="PTHR45914:SF24">
    <property type="entry name" value="BHLH DOMAIN-CONTAINING PROTEIN"/>
    <property type="match status" value="1"/>
</dbReference>
<sequence length="353" mass="38357">MERDSQYQGFLANGEGSAAETFEEANAFNSMFSGVSLLSLLGADQQSMLTNSMPLFGEVAVPPLESLLPPAMINLPATFGFFHDHSGSCFYIPEPLGLQDSGSAGIVDCGSLPFNFMFGDHDSSLAARIDPHVLNPRHLPDLLSLERVTGDSSSSSSFGLLSQKRARVDSATHYSNHHAHGSQYYNPPPSRPSPGPACSSSSLKKMIPPSSLLARKRRQKLSDKTRCLQKLLPWDKKMDMATMLEETFKYVKFLQAQVTALKAMPAFSCAMPMMSSNGTDGGDLDDDDEFAGLEKLTRNQLLQVLVNSSAVQTILYSQGSCIVSVEQLGLLEKATARKRRGGNPLYPAFLFSS</sequence>
<dbReference type="Proteomes" id="UP000583929">
    <property type="component" value="Unassembled WGS sequence"/>
</dbReference>
<dbReference type="Pfam" id="PF00010">
    <property type="entry name" value="HLH"/>
    <property type="match status" value="1"/>
</dbReference>
<dbReference type="SMART" id="SM00353">
    <property type="entry name" value="HLH"/>
    <property type="match status" value="1"/>
</dbReference>
<dbReference type="PROSITE" id="PS50888">
    <property type="entry name" value="BHLH"/>
    <property type="match status" value="1"/>
</dbReference>
<comment type="subcellular location">
    <subcellularLocation>
        <location evidence="1">Nucleus</location>
    </subcellularLocation>
</comment>
<evidence type="ECO:0000256" key="5">
    <source>
        <dbReference type="ARBA" id="ARBA00023242"/>
    </source>
</evidence>
<dbReference type="GO" id="GO:0003677">
    <property type="term" value="F:DNA binding"/>
    <property type="evidence" value="ECO:0007669"/>
    <property type="project" value="UniProtKB-KW"/>
</dbReference>
<name>A0A7J6HGH1_CANSA</name>
<keyword evidence="2" id="KW-0805">Transcription regulation</keyword>
<feature type="domain" description="BHLH" evidence="7">
    <location>
        <begin position="205"/>
        <end position="254"/>
    </location>
</feature>
<comment type="caution">
    <text evidence="8">The sequence shown here is derived from an EMBL/GenBank/DDBJ whole genome shotgun (WGS) entry which is preliminary data.</text>
</comment>
<keyword evidence="3" id="KW-0238">DNA-binding</keyword>
<gene>
    <name evidence="8" type="ORF">G4B88_018556</name>
</gene>
<evidence type="ECO:0000256" key="1">
    <source>
        <dbReference type="ARBA" id="ARBA00004123"/>
    </source>
</evidence>
<feature type="region of interest" description="Disordered" evidence="6">
    <location>
        <begin position="171"/>
        <end position="205"/>
    </location>
</feature>
<keyword evidence="4" id="KW-0804">Transcription</keyword>
<dbReference type="AlphaFoldDB" id="A0A7J6HGH1"/>
<evidence type="ECO:0000256" key="3">
    <source>
        <dbReference type="ARBA" id="ARBA00023125"/>
    </source>
</evidence>
<keyword evidence="9" id="KW-1185">Reference proteome</keyword>
<dbReference type="PANTHER" id="PTHR45914">
    <property type="entry name" value="TRANSCRIPTION FACTOR HEC3-RELATED"/>
    <property type="match status" value="1"/>
</dbReference>
<organism evidence="8 9">
    <name type="scientific">Cannabis sativa</name>
    <name type="common">Hemp</name>
    <name type="synonym">Marijuana</name>
    <dbReference type="NCBI Taxonomy" id="3483"/>
    <lineage>
        <taxon>Eukaryota</taxon>
        <taxon>Viridiplantae</taxon>
        <taxon>Streptophyta</taxon>
        <taxon>Embryophyta</taxon>
        <taxon>Tracheophyta</taxon>
        <taxon>Spermatophyta</taxon>
        <taxon>Magnoliopsida</taxon>
        <taxon>eudicotyledons</taxon>
        <taxon>Gunneridae</taxon>
        <taxon>Pentapetalae</taxon>
        <taxon>rosids</taxon>
        <taxon>fabids</taxon>
        <taxon>Rosales</taxon>
        <taxon>Cannabaceae</taxon>
        <taxon>Cannabis</taxon>
    </lineage>
</organism>